<name>A0A364K1R2_9BACL</name>
<feature type="compositionally biased region" description="Polar residues" evidence="1">
    <location>
        <begin position="45"/>
        <end position="54"/>
    </location>
</feature>
<feature type="domain" description="Transcobalamin-like C-terminal" evidence="3">
    <location>
        <begin position="114"/>
        <end position="173"/>
    </location>
</feature>
<reference evidence="4 5" key="2">
    <citation type="submission" date="2018-06" db="EMBL/GenBank/DDBJ databases">
        <authorList>
            <person name="Zhirakovskaya E."/>
        </authorList>
    </citation>
    <scope>NUCLEOTIDE SEQUENCE [LARGE SCALE GENOMIC DNA]</scope>
    <source>
        <strain evidence="4 5">FBKL4.011</strain>
    </source>
</reference>
<protein>
    <recommendedName>
        <fullName evidence="3">Transcobalamin-like C-terminal domain-containing protein</fullName>
    </recommendedName>
</protein>
<evidence type="ECO:0000313" key="4">
    <source>
        <dbReference type="EMBL" id="RAL21895.1"/>
    </source>
</evidence>
<evidence type="ECO:0000313" key="5">
    <source>
        <dbReference type="Proteomes" id="UP000251213"/>
    </source>
</evidence>
<dbReference type="EMBL" id="QJKK01000012">
    <property type="protein sequence ID" value="RAL21895.1"/>
    <property type="molecule type" value="Genomic_DNA"/>
</dbReference>
<dbReference type="RefSeq" id="WP_113660107.1">
    <property type="nucleotide sequence ID" value="NZ_KZ845674.1"/>
</dbReference>
<dbReference type="Pfam" id="PF14478">
    <property type="entry name" value="DUF4430"/>
    <property type="match status" value="1"/>
</dbReference>
<accession>A0A364K1R2</accession>
<evidence type="ECO:0000256" key="2">
    <source>
        <dbReference type="SAM" id="SignalP"/>
    </source>
</evidence>
<evidence type="ECO:0000259" key="3">
    <source>
        <dbReference type="Pfam" id="PF14478"/>
    </source>
</evidence>
<dbReference type="InterPro" id="IPR027954">
    <property type="entry name" value="Transcobalamin-like_C"/>
</dbReference>
<organism evidence="4 5">
    <name type="scientific">Thermoflavimicrobium daqui</name>
    <dbReference type="NCBI Taxonomy" id="2137476"/>
    <lineage>
        <taxon>Bacteria</taxon>
        <taxon>Bacillati</taxon>
        <taxon>Bacillota</taxon>
        <taxon>Bacilli</taxon>
        <taxon>Bacillales</taxon>
        <taxon>Thermoactinomycetaceae</taxon>
        <taxon>Thermoflavimicrobium</taxon>
    </lineage>
</organism>
<gene>
    <name evidence="4" type="ORF">DL897_15880</name>
</gene>
<dbReference type="Proteomes" id="UP000251213">
    <property type="component" value="Unassembled WGS sequence"/>
</dbReference>
<keyword evidence="5" id="KW-1185">Reference proteome</keyword>
<feature type="region of interest" description="Disordered" evidence="1">
    <location>
        <begin position="26"/>
        <end position="56"/>
    </location>
</feature>
<evidence type="ECO:0000256" key="1">
    <source>
        <dbReference type="SAM" id="MobiDB-lite"/>
    </source>
</evidence>
<dbReference type="AlphaFoldDB" id="A0A364K1R2"/>
<sequence>MNTKKMALSIVVASMMLITTACGNLNGGSGVSPQPTKPTKDKHMTSTTNQSDPTNAVKADNSAIVDLDVKADAKAEAGKAQMGAHINTGLQVKIDGKQLTDDLKRALTVKVRKGLTLSEALKETNVVEMDSKNKIKAVEGVKGNWKLKVNGQAIHKANLDLKVKNGDKVELLLSK</sequence>
<reference evidence="4 5" key="1">
    <citation type="submission" date="2018-06" db="EMBL/GenBank/DDBJ databases">
        <title>Thermoflavimicrobium daqus sp. nov., a thermophilic microbe isolated from Moutai-flavour Daqu.</title>
        <authorList>
            <person name="Wang X."/>
            <person name="Zhou H."/>
        </authorList>
    </citation>
    <scope>NUCLEOTIDE SEQUENCE [LARGE SCALE GENOMIC DNA]</scope>
    <source>
        <strain evidence="4 5">FBKL4.011</strain>
    </source>
</reference>
<proteinExistence type="predicted"/>
<keyword evidence="2" id="KW-0732">Signal</keyword>
<feature type="chain" id="PRO_5016951737" description="Transcobalamin-like C-terminal domain-containing protein" evidence="2">
    <location>
        <begin position="24"/>
        <end position="175"/>
    </location>
</feature>
<comment type="caution">
    <text evidence="4">The sequence shown here is derived from an EMBL/GenBank/DDBJ whole genome shotgun (WGS) entry which is preliminary data.</text>
</comment>
<dbReference type="PROSITE" id="PS51257">
    <property type="entry name" value="PROKAR_LIPOPROTEIN"/>
    <property type="match status" value="1"/>
</dbReference>
<dbReference type="OrthoDB" id="9891506at2"/>
<feature type="signal peptide" evidence="2">
    <location>
        <begin position="1"/>
        <end position="23"/>
    </location>
</feature>